<evidence type="ECO:0000256" key="5">
    <source>
        <dbReference type="SAM" id="Coils"/>
    </source>
</evidence>
<keyword evidence="3" id="KW-0862">Zinc</keyword>
<proteinExistence type="predicted"/>
<gene>
    <name evidence="7" type="ORF">H5410_042468</name>
</gene>
<evidence type="ECO:0000256" key="4">
    <source>
        <dbReference type="PROSITE-ProRule" id="PRU01343"/>
    </source>
</evidence>
<dbReference type="InterPro" id="IPR010666">
    <property type="entry name" value="Znf_GRF"/>
</dbReference>
<name>A0A9J5XW45_SOLCO</name>
<evidence type="ECO:0000256" key="1">
    <source>
        <dbReference type="ARBA" id="ARBA00022723"/>
    </source>
</evidence>
<dbReference type="OrthoDB" id="1303182at2759"/>
<feature type="coiled-coil region" evidence="5">
    <location>
        <begin position="75"/>
        <end position="102"/>
    </location>
</feature>
<protein>
    <recommendedName>
        <fullName evidence="6">GRF-type domain-containing protein</fullName>
    </recommendedName>
</protein>
<evidence type="ECO:0000256" key="2">
    <source>
        <dbReference type="ARBA" id="ARBA00022771"/>
    </source>
</evidence>
<accession>A0A9J5XW45</accession>
<feature type="domain" description="GRF-type" evidence="6">
    <location>
        <begin position="24"/>
        <end position="65"/>
    </location>
</feature>
<organism evidence="7 8">
    <name type="scientific">Solanum commersonii</name>
    <name type="common">Commerson's wild potato</name>
    <name type="synonym">Commerson's nightshade</name>
    <dbReference type="NCBI Taxonomy" id="4109"/>
    <lineage>
        <taxon>Eukaryota</taxon>
        <taxon>Viridiplantae</taxon>
        <taxon>Streptophyta</taxon>
        <taxon>Embryophyta</taxon>
        <taxon>Tracheophyta</taxon>
        <taxon>Spermatophyta</taxon>
        <taxon>Magnoliopsida</taxon>
        <taxon>eudicotyledons</taxon>
        <taxon>Gunneridae</taxon>
        <taxon>Pentapetalae</taxon>
        <taxon>asterids</taxon>
        <taxon>lamiids</taxon>
        <taxon>Solanales</taxon>
        <taxon>Solanaceae</taxon>
        <taxon>Solanoideae</taxon>
        <taxon>Solaneae</taxon>
        <taxon>Solanum</taxon>
    </lineage>
</organism>
<sequence>MSNAMLNRICNDENDLMLRVKLQRKHGDLLLMQTSWSEHNLARRFWSCPRYREDACNFFRWRDREDVDIRSKYVIPRLAKRIKELEEALASYESLVESNQVVMNEKKKSKCCNLKLIVLIIISKHNPARRFWSYPRYRVCFLILFRRSFVYEDACNFFGWRDHEDVDIQSKYVILRLTKRLRSWKKHCHLMKVVLKETKS</sequence>
<keyword evidence="2 4" id="KW-0863">Zinc-finger</keyword>
<dbReference type="Pfam" id="PF06839">
    <property type="entry name" value="Zn_ribbon_GRF"/>
    <property type="match status" value="1"/>
</dbReference>
<evidence type="ECO:0000259" key="6">
    <source>
        <dbReference type="PROSITE" id="PS51999"/>
    </source>
</evidence>
<dbReference type="Proteomes" id="UP000824120">
    <property type="component" value="Chromosome 8"/>
</dbReference>
<dbReference type="PROSITE" id="PS51999">
    <property type="entry name" value="ZF_GRF"/>
    <property type="match status" value="1"/>
</dbReference>
<dbReference type="EMBL" id="JACXVP010000008">
    <property type="protein sequence ID" value="KAG5591954.1"/>
    <property type="molecule type" value="Genomic_DNA"/>
</dbReference>
<dbReference type="PANTHER" id="PTHR33248">
    <property type="entry name" value="ZINC ION-BINDING PROTEIN"/>
    <property type="match status" value="1"/>
</dbReference>
<reference evidence="7 8" key="1">
    <citation type="submission" date="2020-09" db="EMBL/GenBank/DDBJ databases">
        <title>De no assembly of potato wild relative species, Solanum commersonii.</title>
        <authorList>
            <person name="Cho K."/>
        </authorList>
    </citation>
    <scope>NUCLEOTIDE SEQUENCE [LARGE SCALE GENOMIC DNA]</scope>
    <source>
        <strain evidence="7">LZ3.2</strain>
        <tissue evidence="7">Leaf</tissue>
    </source>
</reference>
<keyword evidence="5" id="KW-0175">Coiled coil</keyword>
<dbReference type="AlphaFoldDB" id="A0A9J5XW45"/>
<comment type="caution">
    <text evidence="7">The sequence shown here is derived from an EMBL/GenBank/DDBJ whole genome shotgun (WGS) entry which is preliminary data.</text>
</comment>
<evidence type="ECO:0000313" key="8">
    <source>
        <dbReference type="Proteomes" id="UP000824120"/>
    </source>
</evidence>
<keyword evidence="8" id="KW-1185">Reference proteome</keyword>
<evidence type="ECO:0000256" key="3">
    <source>
        <dbReference type="ARBA" id="ARBA00022833"/>
    </source>
</evidence>
<evidence type="ECO:0000313" key="7">
    <source>
        <dbReference type="EMBL" id="KAG5591954.1"/>
    </source>
</evidence>
<dbReference type="GO" id="GO:0008270">
    <property type="term" value="F:zinc ion binding"/>
    <property type="evidence" value="ECO:0007669"/>
    <property type="project" value="UniProtKB-KW"/>
</dbReference>
<keyword evidence="1" id="KW-0479">Metal-binding</keyword>